<evidence type="ECO:0000256" key="14">
    <source>
        <dbReference type="ARBA" id="ARBA00023180"/>
    </source>
</evidence>
<evidence type="ECO:0000256" key="20">
    <source>
        <dbReference type="SAM" id="MobiDB-lite"/>
    </source>
</evidence>
<keyword evidence="10" id="KW-0106">Calcium</keyword>
<evidence type="ECO:0000256" key="6">
    <source>
        <dbReference type="ARBA" id="ARBA00022723"/>
    </source>
</evidence>
<evidence type="ECO:0000259" key="22">
    <source>
        <dbReference type="PROSITE" id="PS50041"/>
    </source>
</evidence>
<evidence type="ECO:0000256" key="2">
    <source>
        <dbReference type="ARBA" id="ARBA00005529"/>
    </source>
</evidence>
<sequence length="2187" mass="243777">MGSPGQTLVWMLLPSLLLGVTSSSHGSLVKVNKGLKVKRGQSAYLQDGDLQFHIPRQKDACKVEVVLNEPITQRVGKLMPQVFDCHYLADEIKYVHNGCPLLKEDNVLLRLYRFTETETYMEVFALHVDVMEPDCSIIKLGPKSLEVPEFYGFSDAVDGNVVSFRYEKKSSLECSIHLSSHDTHLPAHGQLVTGEPEKATTRGDEPESFIHLRQQLDNKARAMCKSSECLKGLKLVKFTKISCDDFLMMGLKYQHIDPPSPDIDYIAIRLDLKDTRSGSIYQTEQAWIPVRVIGALPNQPPKPSFMSMFILEVDQFILTPLSTATLDAEDEETPKQHLVFNITKPPADGFITHLTDHTRPISSFTWLDLNDMLIGYQPPNSSHTQRRNYEVEFEVHDFVFEKSPPITVHMSVRNADTNAPRVSWNMGLSLLEGQSRPITWEQLQIVDNDNLNAVRIITVDGLQHGRLTVRGGKGFMCTVSDIKAGVVRYHHDDSDSTKDFIIFRITDGPHQTRHKFPIKVLPKDDSPPFLITNMLLEVSEGQMALLRGSTLQASDMDSSDDYILFNITRPPQAGEVMKMPGAGLTGYPVSHFLQKDLSQSMVYYRHLGNEVFDDSFEVVLSDFHDPPNLSEPQVVMVHIEPVPDQPPKEVPGASRCLVIKETDVVHITRQQLHFVDQESPDSELTFTVTTPPFYTGPHSSPDAGRLFLVDSIPKFTKDSNAPVLRLFTQHAVNFMKVAYMPPIMDIGPYPQYIQFVLSVTNNLGKTITGICFNITVVPVDNQPPQVITNPLTVDEGGECWLSPEHLLLSDVDSMEESLKVELQREPHHGALQLGGFPLKPGQAFTVHDLKSLKVRYNHDNSETLEDKIEFTATDGTNSVSFVLNVKVNPINDEVPVLVIGLKPVLSCLEGEEIVITAEYIYATDADSDNSSLAFLIARQPYHGVVHRNGVIIDRFIQADITAGIISYKHTGLEIGLTPRHDTITFVISDGETESSALCCGGGNPVRTRGTTRLRDSLPLYDLQITVFPVDSQPPSLTTGDIFVVDEGGTAPITVSHLKASDMDTVLEKLVVSLISPPQFGYIENVLPSPGFEKSNMGISIASFSYKDIIDSHVNYVQSRHQRMEPTTDQFMLCISDGKHSSAHVPFYVIISPTNDEIPEFIARNITVKEGEMKQLDSSVLHAMDLDVPKNILVFSVVKPPQHGSIIHHSSGQPQAQVYKHQEASLQSTVVDFTMTDLINGNTVMYMHDDSENMDDSFTIQLTDGRHQLNKQVMVKVQSVNDEKPHVIRNNGLEVEPGETRVISSVTLFAQDNDSPSAKVMYIFESVPTQGLLQLKVGQDWVTLTAGTNCTQEMVDMNLLRYMHTDLHSAKTQEFFVFYLLDGKNQSPPQHFHISVKDLEKGNIAIFVKPVNVNRGDRVVLTTDVLLATDSTDKSEELLYVITNPPAHGHIEYIKHPGLTISTFSQMDIAANIVAYVHDNRASTPTETFQFVVSNGKTSRNGTFEIAVEMVDRILPSLTSNKGLTVPQGSSLMLGPDCLAMSDPDTPPNALTFVLLQPPQYGRLVLGGTTLTVGSNFTQRDIQELEVTYKHDGGPSQIDRFGFTACDSTNRGFLLEGRLHTEPVFFTIQIKPLDKSSPDVVKLLPLWKAELLDNGRYGIFLSSRELRAQDSHSKEEELIFCIIRQPYFSYLENITTGGFVPQCFSQMELNKRIIVYIINPDRESLSDSLEFRVSDPLGNAGPSHILELSWSSVELSQPQYSVCEERRAFSMDIIRRGNLAESSYITVKVKELTATAGKDFLISPSSLIQFDPGVSKRSWQTEIILDHLEEAEELFEVLLVSPEGTMIGSINKAQITIRDTGRGQCRLNQDQETPVLGGKEIRSEAYPQHGSIKLEKLPLGTEAVIWSRGDSVSRPGVGVQKKKLRAIGNPKSIAPSSVFHNGTDIVYTYHGITQMKVEDDTTPSRKGRKASVRVVSRGAQQQASAALTKSKPGPQRKVPNPAKSGPVKGHVAADNAIPKPCVPELMGLLHFNQTTNQLFHCNGVSWKPWAPTDQMVSAQACPKGWAFHSGHCYILSTERKATWSTASRACKERYKGSLASILSKVDMDWLWDFSGRKPFWIGLNDREGRGSWEWAGGEPISYTNWRKTPPRSKMKGAKKCVLVWKRAKWQIRDCKAGRGHRYMCSVKT</sequence>
<dbReference type="FunFam" id="3.10.100.10:FF:000081">
    <property type="entry name" value="FRAS1 related extracellular matrix 1"/>
    <property type="match status" value="1"/>
</dbReference>
<comment type="subunit">
    <text evidence="16">Interacts with FREM2.</text>
</comment>
<comment type="subcellular location">
    <subcellularLocation>
        <location evidence="1">Secreted</location>
        <location evidence="1">Extracellular space</location>
        <location evidence="1">Extracellular matrix</location>
        <location evidence="1">Basement membrane</location>
    </subcellularLocation>
</comment>
<dbReference type="InterPro" id="IPR016187">
    <property type="entry name" value="CTDL_fold"/>
</dbReference>
<feature type="repeat" description="CSPG" evidence="19">
    <location>
        <begin position="648"/>
        <end position="760"/>
    </location>
</feature>
<dbReference type="CDD" id="cd00037">
    <property type="entry name" value="CLECT"/>
    <property type="match status" value="1"/>
</dbReference>
<keyword evidence="12" id="KW-0130">Cell adhesion</keyword>
<dbReference type="Proteomes" id="UP001314229">
    <property type="component" value="Unassembled WGS sequence"/>
</dbReference>
<dbReference type="InterPro" id="IPR045658">
    <property type="entry name" value="FRAS1-rel_N"/>
</dbReference>
<feature type="region of interest" description="Disordered" evidence="20">
    <location>
        <begin position="1957"/>
        <end position="2008"/>
    </location>
</feature>
<evidence type="ECO:0000256" key="7">
    <source>
        <dbReference type="ARBA" id="ARBA00022729"/>
    </source>
</evidence>
<keyword evidence="9" id="KW-0677">Repeat</keyword>
<dbReference type="GO" id="GO:0009653">
    <property type="term" value="P:anatomical structure morphogenesis"/>
    <property type="evidence" value="ECO:0007669"/>
    <property type="project" value="TreeGrafter"/>
</dbReference>
<dbReference type="Gene3D" id="2.60.40.2030">
    <property type="match status" value="1"/>
</dbReference>
<feature type="repeat" description="CSPG" evidence="19">
    <location>
        <begin position="1636"/>
        <end position="1733"/>
    </location>
</feature>
<dbReference type="GO" id="GO:0046872">
    <property type="term" value="F:metal ion binding"/>
    <property type="evidence" value="ECO:0007669"/>
    <property type="project" value="UniProtKB-KW"/>
</dbReference>
<evidence type="ECO:0000256" key="15">
    <source>
        <dbReference type="ARBA" id="ARBA00058451"/>
    </source>
</evidence>
<keyword evidence="24" id="KW-1185">Reference proteome</keyword>
<feature type="repeat" description="CSPG" evidence="19">
    <location>
        <begin position="302"/>
        <end position="394"/>
    </location>
</feature>
<evidence type="ECO:0000256" key="18">
    <source>
        <dbReference type="ARBA" id="ARBA00081243"/>
    </source>
</evidence>
<evidence type="ECO:0000256" key="12">
    <source>
        <dbReference type="ARBA" id="ARBA00022889"/>
    </source>
</evidence>
<dbReference type="GO" id="GO:0007155">
    <property type="term" value="P:cell adhesion"/>
    <property type="evidence" value="ECO:0007669"/>
    <property type="project" value="UniProtKB-KW"/>
</dbReference>
<feature type="repeat" description="CSPG" evidence="19">
    <location>
        <begin position="527"/>
        <end position="621"/>
    </location>
</feature>
<proteinExistence type="inferred from homology"/>
<dbReference type="Pfam" id="PF03160">
    <property type="entry name" value="Calx-beta"/>
    <property type="match status" value="1"/>
</dbReference>
<evidence type="ECO:0000256" key="1">
    <source>
        <dbReference type="ARBA" id="ARBA00004302"/>
    </source>
</evidence>
<feature type="repeat" description="CSPG" evidence="19">
    <location>
        <begin position="1156"/>
        <end position="1262"/>
    </location>
</feature>
<evidence type="ECO:0000256" key="11">
    <source>
        <dbReference type="ARBA" id="ARBA00022869"/>
    </source>
</evidence>
<dbReference type="Pfam" id="PF19309">
    <property type="entry name" value="Frem_N"/>
    <property type="match status" value="1"/>
</dbReference>
<feature type="repeat" description="CSPG" evidence="19">
    <location>
        <begin position="1283"/>
        <end position="1380"/>
    </location>
</feature>
<evidence type="ECO:0000256" key="5">
    <source>
        <dbReference type="ARBA" id="ARBA00022530"/>
    </source>
</evidence>
<evidence type="ECO:0000256" key="13">
    <source>
        <dbReference type="ARBA" id="ARBA00023157"/>
    </source>
</evidence>
<keyword evidence="5" id="KW-0272">Extracellular matrix</keyword>
<feature type="repeat" description="CSPG" evidence="19">
    <location>
        <begin position="1514"/>
        <end position="1605"/>
    </location>
</feature>
<evidence type="ECO:0000256" key="3">
    <source>
        <dbReference type="ARBA" id="ARBA00022473"/>
    </source>
</evidence>
<dbReference type="EMBL" id="CAWUFR010000122">
    <property type="protein sequence ID" value="CAK6968680.1"/>
    <property type="molecule type" value="Genomic_DNA"/>
</dbReference>
<evidence type="ECO:0000256" key="4">
    <source>
        <dbReference type="ARBA" id="ARBA00022525"/>
    </source>
</evidence>
<dbReference type="SUPFAM" id="SSF141072">
    <property type="entry name" value="CalX-like"/>
    <property type="match status" value="1"/>
</dbReference>
<name>A0AAV1PBN6_SCOSC</name>
<dbReference type="PANTHER" id="PTHR45739:SF7">
    <property type="entry name" value="FRAS1-RELATED EXTRACELLULAR MATRIX PROTEIN 1"/>
    <property type="match status" value="1"/>
</dbReference>
<dbReference type="InterPro" id="IPR039005">
    <property type="entry name" value="CSPG_rpt"/>
</dbReference>
<evidence type="ECO:0000256" key="17">
    <source>
        <dbReference type="ARBA" id="ARBA00074560"/>
    </source>
</evidence>
<feature type="repeat" description="CSPG" evidence="19">
    <location>
        <begin position="894"/>
        <end position="988"/>
    </location>
</feature>
<accession>A0AAV1PBN6</accession>
<keyword evidence="13" id="KW-1015">Disulfide bond</keyword>
<comment type="function">
    <text evidence="15">Extracellular matrix protein that plays a role in epidermal differentiation and is required for epidermal adhesion during embryonic development.</text>
</comment>
<keyword evidence="11" id="KW-0084">Basement membrane</keyword>
<comment type="caution">
    <text evidence="23">The sequence shown here is derived from an EMBL/GenBank/DDBJ whole genome shotgun (WGS) entry which is preliminary data.</text>
</comment>
<dbReference type="GO" id="GO:0005604">
    <property type="term" value="C:basement membrane"/>
    <property type="evidence" value="ECO:0007669"/>
    <property type="project" value="UniProtKB-SubCell"/>
</dbReference>
<feature type="domain" description="C-type lectin" evidence="22">
    <location>
        <begin position="2067"/>
        <end position="2173"/>
    </location>
</feature>
<feature type="signal peptide" evidence="21">
    <location>
        <begin position="1"/>
        <end position="23"/>
    </location>
</feature>
<dbReference type="InterPro" id="IPR051561">
    <property type="entry name" value="FRAS1_ECM"/>
</dbReference>
<dbReference type="Gene3D" id="3.10.100.10">
    <property type="entry name" value="Mannose-Binding Protein A, subunit A"/>
    <property type="match status" value="1"/>
</dbReference>
<feature type="repeat" description="CSPG" evidence="19">
    <location>
        <begin position="1033"/>
        <end position="1135"/>
    </location>
</feature>
<feature type="repeat" description="CSPG" evidence="19">
    <location>
        <begin position="419"/>
        <end position="506"/>
    </location>
</feature>
<feature type="chain" id="PRO_5043965316" description="FRAS1-related extracellular matrix protein 1" evidence="21">
    <location>
        <begin position="24"/>
        <end position="2187"/>
    </location>
</feature>
<keyword evidence="4" id="KW-0964">Secreted</keyword>
<dbReference type="PANTHER" id="PTHR45739">
    <property type="entry name" value="MATRIX PROTEIN, PUTATIVE-RELATED"/>
    <property type="match status" value="1"/>
</dbReference>
<dbReference type="Pfam" id="PF16184">
    <property type="entry name" value="Cadherin_3"/>
    <property type="match status" value="11"/>
</dbReference>
<evidence type="ECO:0000256" key="21">
    <source>
        <dbReference type="SAM" id="SignalP"/>
    </source>
</evidence>
<feature type="repeat" description="CSPG" evidence="19">
    <location>
        <begin position="782"/>
        <end position="873"/>
    </location>
</feature>
<protein>
    <recommendedName>
        <fullName evidence="17">FRAS1-related extracellular matrix protein 1</fullName>
    </recommendedName>
    <alternativeName>
        <fullName evidence="18">Protein QBRICK</fullName>
    </alternativeName>
</protein>
<evidence type="ECO:0000256" key="16">
    <source>
        <dbReference type="ARBA" id="ARBA00065340"/>
    </source>
</evidence>
<comment type="similarity">
    <text evidence="2">Belongs to the FRAS1 family.</text>
</comment>
<dbReference type="PROSITE" id="PS51854">
    <property type="entry name" value="CSPG"/>
    <property type="match status" value="12"/>
</dbReference>
<feature type="compositionally biased region" description="Polar residues" evidence="20">
    <location>
        <begin position="1977"/>
        <end position="1986"/>
    </location>
</feature>
<feature type="repeat" description="CSPG" evidence="19">
    <location>
        <begin position="1401"/>
        <end position="1493"/>
    </location>
</feature>
<keyword evidence="8" id="KW-0430">Lectin</keyword>
<keyword evidence="6" id="KW-0479">Metal-binding</keyword>
<evidence type="ECO:0000313" key="24">
    <source>
        <dbReference type="Proteomes" id="UP001314229"/>
    </source>
</evidence>
<dbReference type="GO" id="GO:0030246">
    <property type="term" value="F:carbohydrate binding"/>
    <property type="evidence" value="ECO:0007669"/>
    <property type="project" value="UniProtKB-KW"/>
</dbReference>
<keyword evidence="14" id="KW-0325">Glycoprotein</keyword>
<keyword evidence="3" id="KW-0217">Developmental protein</keyword>
<dbReference type="PROSITE" id="PS50041">
    <property type="entry name" value="C_TYPE_LECTIN_2"/>
    <property type="match status" value="1"/>
</dbReference>
<dbReference type="Pfam" id="PF00059">
    <property type="entry name" value="Lectin_C"/>
    <property type="match status" value="1"/>
</dbReference>
<keyword evidence="7 21" id="KW-0732">Signal</keyword>
<dbReference type="InterPro" id="IPR016186">
    <property type="entry name" value="C-type_lectin-like/link_sf"/>
</dbReference>
<dbReference type="InterPro" id="IPR001304">
    <property type="entry name" value="C-type_lectin-like"/>
</dbReference>
<dbReference type="InterPro" id="IPR003644">
    <property type="entry name" value="Calx_beta"/>
</dbReference>
<dbReference type="SMART" id="SM00034">
    <property type="entry name" value="CLECT"/>
    <property type="match status" value="1"/>
</dbReference>
<dbReference type="GO" id="GO:0007154">
    <property type="term" value="P:cell communication"/>
    <property type="evidence" value="ECO:0007669"/>
    <property type="project" value="InterPro"/>
</dbReference>
<organism evidence="23 24">
    <name type="scientific">Scomber scombrus</name>
    <name type="common">Atlantic mackerel</name>
    <name type="synonym">Scomber vernalis</name>
    <dbReference type="NCBI Taxonomy" id="13677"/>
    <lineage>
        <taxon>Eukaryota</taxon>
        <taxon>Metazoa</taxon>
        <taxon>Chordata</taxon>
        <taxon>Craniata</taxon>
        <taxon>Vertebrata</taxon>
        <taxon>Euteleostomi</taxon>
        <taxon>Actinopterygii</taxon>
        <taxon>Neopterygii</taxon>
        <taxon>Teleostei</taxon>
        <taxon>Neoteleostei</taxon>
        <taxon>Acanthomorphata</taxon>
        <taxon>Pelagiaria</taxon>
        <taxon>Scombriformes</taxon>
        <taxon>Scombridae</taxon>
        <taxon>Scomber</taxon>
    </lineage>
</organism>
<dbReference type="InterPro" id="IPR038081">
    <property type="entry name" value="CalX-like_sf"/>
</dbReference>
<evidence type="ECO:0000256" key="10">
    <source>
        <dbReference type="ARBA" id="ARBA00022837"/>
    </source>
</evidence>
<evidence type="ECO:0000256" key="9">
    <source>
        <dbReference type="ARBA" id="ARBA00022737"/>
    </source>
</evidence>
<gene>
    <name evidence="23" type="ORF">FSCOSCO3_A027628</name>
</gene>
<evidence type="ECO:0000313" key="23">
    <source>
        <dbReference type="EMBL" id="CAK6968680.1"/>
    </source>
</evidence>
<dbReference type="GO" id="GO:0016020">
    <property type="term" value="C:membrane"/>
    <property type="evidence" value="ECO:0007669"/>
    <property type="project" value="InterPro"/>
</dbReference>
<dbReference type="SUPFAM" id="SSF56436">
    <property type="entry name" value="C-type lectin-like"/>
    <property type="match status" value="1"/>
</dbReference>
<evidence type="ECO:0000256" key="19">
    <source>
        <dbReference type="PROSITE-ProRule" id="PRU01201"/>
    </source>
</evidence>
<evidence type="ECO:0000256" key="8">
    <source>
        <dbReference type="ARBA" id="ARBA00022734"/>
    </source>
</evidence>
<reference evidence="23 24" key="1">
    <citation type="submission" date="2024-01" db="EMBL/GenBank/DDBJ databases">
        <authorList>
            <person name="Alioto T."/>
            <person name="Alioto T."/>
            <person name="Gomez Garrido J."/>
        </authorList>
    </citation>
    <scope>NUCLEOTIDE SEQUENCE [LARGE SCALE GENOMIC DNA]</scope>
</reference>